<protein>
    <submittedName>
        <fullName evidence="1">Uncharacterized protein</fullName>
    </submittedName>
</protein>
<organism evidence="1 2">
    <name type="scientific">Camellia lanceoleosa</name>
    <dbReference type="NCBI Taxonomy" id="1840588"/>
    <lineage>
        <taxon>Eukaryota</taxon>
        <taxon>Viridiplantae</taxon>
        <taxon>Streptophyta</taxon>
        <taxon>Embryophyta</taxon>
        <taxon>Tracheophyta</taxon>
        <taxon>Spermatophyta</taxon>
        <taxon>Magnoliopsida</taxon>
        <taxon>eudicotyledons</taxon>
        <taxon>Gunneridae</taxon>
        <taxon>Pentapetalae</taxon>
        <taxon>asterids</taxon>
        <taxon>Ericales</taxon>
        <taxon>Theaceae</taxon>
        <taxon>Camellia</taxon>
    </lineage>
</organism>
<gene>
    <name evidence="1" type="ORF">LOK49_LG05G02938</name>
</gene>
<accession>A0ACC0HPC2</accession>
<reference evidence="1 2" key="1">
    <citation type="journal article" date="2022" name="Plant J.">
        <title>Chromosome-level genome of Camellia lanceoleosa provides a valuable resource for understanding genome evolution and self-incompatibility.</title>
        <authorList>
            <person name="Gong W."/>
            <person name="Xiao S."/>
            <person name="Wang L."/>
            <person name="Liao Z."/>
            <person name="Chang Y."/>
            <person name="Mo W."/>
            <person name="Hu G."/>
            <person name="Li W."/>
            <person name="Zhao G."/>
            <person name="Zhu H."/>
            <person name="Hu X."/>
            <person name="Ji K."/>
            <person name="Xiang X."/>
            <person name="Song Q."/>
            <person name="Yuan D."/>
            <person name="Jin S."/>
            <person name="Zhang L."/>
        </authorList>
    </citation>
    <scope>NUCLEOTIDE SEQUENCE [LARGE SCALE GENOMIC DNA]</scope>
    <source>
        <strain evidence="1">SQ_2022a</strain>
    </source>
</reference>
<evidence type="ECO:0000313" key="1">
    <source>
        <dbReference type="EMBL" id="KAI8014533.1"/>
    </source>
</evidence>
<comment type="caution">
    <text evidence="1">The sequence shown here is derived from an EMBL/GenBank/DDBJ whole genome shotgun (WGS) entry which is preliminary data.</text>
</comment>
<keyword evidence="2" id="KW-1185">Reference proteome</keyword>
<name>A0ACC0HPC2_9ERIC</name>
<sequence length="85" mass="10092">MSLSHPEQLWRASTSTIELVTTLSEREWVAEWNVEGATKEDYQKFANAQLDVYGKVSFGWAYWTLKNVNNHWSLEWMINNHYIKL</sequence>
<dbReference type="EMBL" id="CM045761">
    <property type="protein sequence ID" value="KAI8014533.1"/>
    <property type="molecule type" value="Genomic_DNA"/>
</dbReference>
<evidence type="ECO:0000313" key="2">
    <source>
        <dbReference type="Proteomes" id="UP001060215"/>
    </source>
</evidence>
<proteinExistence type="predicted"/>
<dbReference type="Proteomes" id="UP001060215">
    <property type="component" value="Chromosome 4"/>
</dbReference>